<reference evidence="2 3" key="1">
    <citation type="journal article" date="2019" name="Genome Biol. Evol.">
        <title>Insights into the evolution of the New World diploid cottons (Gossypium, subgenus Houzingenia) based on genome sequencing.</title>
        <authorList>
            <person name="Grover C.E."/>
            <person name="Arick M.A. 2nd"/>
            <person name="Thrash A."/>
            <person name="Conover J.L."/>
            <person name="Sanders W.S."/>
            <person name="Peterson D.G."/>
            <person name="Frelichowski J.E."/>
            <person name="Scheffler J.A."/>
            <person name="Scheffler B.E."/>
            <person name="Wendel J.F."/>
        </authorList>
    </citation>
    <scope>NUCLEOTIDE SEQUENCE [LARGE SCALE GENOMIC DNA]</scope>
    <source>
        <strain evidence="2">157</strain>
        <tissue evidence="2">Leaf</tissue>
    </source>
</reference>
<dbReference type="Proteomes" id="UP000593572">
    <property type="component" value="Unassembled WGS sequence"/>
</dbReference>
<protein>
    <submittedName>
        <fullName evidence="2">Uncharacterized protein</fullName>
    </submittedName>
</protein>
<keyword evidence="3" id="KW-1185">Reference proteome</keyword>
<accession>A0A7J8L704</accession>
<evidence type="ECO:0000313" key="2">
    <source>
        <dbReference type="EMBL" id="MBA0548203.1"/>
    </source>
</evidence>
<comment type="caution">
    <text evidence="2">The sequence shown here is derived from an EMBL/GenBank/DDBJ whole genome shotgun (WGS) entry which is preliminary data.</text>
</comment>
<dbReference type="AlphaFoldDB" id="A0A7J8L704"/>
<sequence>MGAIDKHVQPFSRPFTMRDLVSHALTFLIGLSLGFLISLQLNSSFPGPLVVFQAASNLVSSTSPPVPPPSPRNGSFNSSTSISLKEECQSVMHNMSDQELLLAASRKVFRGTPRLLYNLRSLTSSLQPNSSSNFRLLWSKNPQPGIVY</sequence>
<feature type="non-terminal residue" evidence="2">
    <location>
        <position position="1"/>
    </location>
</feature>
<organism evidence="2 3">
    <name type="scientific">Gossypium lobatum</name>
    <dbReference type="NCBI Taxonomy" id="34289"/>
    <lineage>
        <taxon>Eukaryota</taxon>
        <taxon>Viridiplantae</taxon>
        <taxon>Streptophyta</taxon>
        <taxon>Embryophyta</taxon>
        <taxon>Tracheophyta</taxon>
        <taxon>Spermatophyta</taxon>
        <taxon>Magnoliopsida</taxon>
        <taxon>eudicotyledons</taxon>
        <taxon>Gunneridae</taxon>
        <taxon>Pentapetalae</taxon>
        <taxon>rosids</taxon>
        <taxon>malvids</taxon>
        <taxon>Malvales</taxon>
        <taxon>Malvaceae</taxon>
        <taxon>Malvoideae</taxon>
        <taxon>Gossypium</taxon>
    </lineage>
</organism>
<keyword evidence="1" id="KW-1133">Transmembrane helix</keyword>
<gene>
    <name evidence="2" type="ORF">Golob_019313</name>
</gene>
<proteinExistence type="predicted"/>
<dbReference type="EMBL" id="JABEZX010000001">
    <property type="protein sequence ID" value="MBA0548203.1"/>
    <property type="molecule type" value="Genomic_DNA"/>
</dbReference>
<feature type="transmembrane region" description="Helical" evidence="1">
    <location>
        <begin position="20"/>
        <end position="39"/>
    </location>
</feature>
<evidence type="ECO:0000313" key="3">
    <source>
        <dbReference type="Proteomes" id="UP000593572"/>
    </source>
</evidence>
<name>A0A7J8L704_9ROSI</name>
<keyword evidence="1" id="KW-0812">Transmembrane</keyword>
<keyword evidence="1" id="KW-0472">Membrane</keyword>
<evidence type="ECO:0000256" key="1">
    <source>
        <dbReference type="SAM" id="Phobius"/>
    </source>
</evidence>